<dbReference type="EMBL" id="AKHW03000179">
    <property type="protein sequence ID" value="KYO48651.1"/>
    <property type="molecule type" value="Genomic_DNA"/>
</dbReference>
<feature type="compositionally biased region" description="Polar residues" evidence="1">
    <location>
        <begin position="66"/>
        <end position="78"/>
    </location>
</feature>
<proteinExistence type="predicted"/>
<dbReference type="AlphaFoldDB" id="A0A151PHS9"/>
<keyword evidence="3" id="KW-1185">Reference proteome</keyword>
<feature type="region of interest" description="Disordered" evidence="1">
    <location>
        <begin position="24"/>
        <end position="78"/>
    </location>
</feature>
<organism evidence="2 3">
    <name type="scientific">Alligator mississippiensis</name>
    <name type="common">American alligator</name>
    <dbReference type="NCBI Taxonomy" id="8496"/>
    <lineage>
        <taxon>Eukaryota</taxon>
        <taxon>Metazoa</taxon>
        <taxon>Chordata</taxon>
        <taxon>Craniata</taxon>
        <taxon>Vertebrata</taxon>
        <taxon>Euteleostomi</taxon>
        <taxon>Archelosauria</taxon>
        <taxon>Archosauria</taxon>
        <taxon>Crocodylia</taxon>
        <taxon>Alligatoridae</taxon>
        <taxon>Alligatorinae</taxon>
        <taxon>Alligator</taxon>
    </lineage>
</organism>
<accession>A0A151PHS9</accession>
<evidence type="ECO:0000313" key="2">
    <source>
        <dbReference type="EMBL" id="KYO48651.1"/>
    </source>
</evidence>
<reference evidence="2 3" key="1">
    <citation type="journal article" date="2012" name="Genome Biol.">
        <title>Sequencing three crocodilian genomes to illuminate the evolution of archosaurs and amniotes.</title>
        <authorList>
            <person name="St John J.A."/>
            <person name="Braun E.L."/>
            <person name="Isberg S.R."/>
            <person name="Miles L.G."/>
            <person name="Chong A.Y."/>
            <person name="Gongora J."/>
            <person name="Dalzell P."/>
            <person name="Moran C."/>
            <person name="Bed'hom B."/>
            <person name="Abzhanov A."/>
            <person name="Burgess S.C."/>
            <person name="Cooksey A.M."/>
            <person name="Castoe T.A."/>
            <person name="Crawford N.G."/>
            <person name="Densmore L.D."/>
            <person name="Drew J.C."/>
            <person name="Edwards S.V."/>
            <person name="Faircloth B.C."/>
            <person name="Fujita M.K."/>
            <person name="Greenwold M.J."/>
            <person name="Hoffmann F.G."/>
            <person name="Howard J.M."/>
            <person name="Iguchi T."/>
            <person name="Janes D.E."/>
            <person name="Khan S.Y."/>
            <person name="Kohno S."/>
            <person name="de Koning A.J."/>
            <person name="Lance S.L."/>
            <person name="McCarthy F.M."/>
            <person name="McCormack J.E."/>
            <person name="Merchant M.E."/>
            <person name="Peterson D.G."/>
            <person name="Pollock D.D."/>
            <person name="Pourmand N."/>
            <person name="Raney B.J."/>
            <person name="Roessler K.A."/>
            <person name="Sanford J.R."/>
            <person name="Sawyer R.H."/>
            <person name="Schmidt C.J."/>
            <person name="Triplett E.W."/>
            <person name="Tuberville T.D."/>
            <person name="Venegas-Anaya M."/>
            <person name="Howard J.T."/>
            <person name="Jarvis E.D."/>
            <person name="Guillette L.J.Jr."/>
            <person name="Glenn T.C."/>
            <person name="Green R.E."/>
            <person name="Ray D.A."/>
        </authorList>
    </citation>
    <scope>NUCLEOTIDE SEQUENCE [LARGE SCALE GENOMIC DNA]</scope>
    <source>
        <strain evidence="2">KSC_2009_1</strain>
    </source>
</reference>
<name>A0A151PHS9_ALLMI</name>
<protein>
    <submittedName>
        <fullName evidence="2">Uncharacterized protein</fullName>
    </submittedName>
</protein>
<sequence>MGPEAVFPSGEGSDCTCCEPEAAGCGEDDTERGAGAPVRRPEEQDGRAQRNSDSSSHCGGGGVPQTLANLSAQKQVKA</sequence>
<gene>
    <name evidence="2" type="ORF">Y1Q_0004050</name>
</gene>
<comment type="caution">
    <text evidence="2">The sequence shown here is derived from an EMBL/GenBank/DDBJ whole genome shotgun (WGS) entry which is preliminary data.</text>
</comment>
<evidence type="ECO:0000256" key="1">
    <source>
        <dbReference type="SAM" id="MobiDB-lite"/>
    </source>
</evidence>
<evidence type="ECO:0000313" key="3">
    <source>
        <dbReference type="Proteomes" id="UP000050525"/>
    </source>
</evidence>
<dbReference type="Proteomes" id="UP000050525">
    <property type="component" value="Unassembled WGS sequence"/>
</dbReference>
<feature type="compositionally biased region" description="Basic and acidic residues" evidence="1">
    <location>
        <begin position="39"/>
        <end position="50"/>
    </location>
</feature>